<accession>A0ABD0Y2Y5</accession>
<keyword evidence="2" id="KW-1185">Reference proteome</keyword>
<comment type="caution">
    <text evidence="1">The sequence shown here is derived from an EMBL/GenBank/DDBJ whole genome shotgun (WGS) entry which is preliminary data.</text>
</comment>
<protein>
    <submittedName>
        <fullName evidence="1">Uncharacterized protein</fullName>
    </submittedName>
</protein>
<proteinExistence type="predicted"/>
<reference evidence="1 2" key="1">
    <citation type="submission" date="2024-07" db="EMBL/GenBank/DDBJ databases">
        <title>Chromosome-level genome assembly of the water stick insect Ranatra chinensis (Heteroptera: Nepidae).</title>
        <authorList>
            <person name="Liu X."/>
        </authorList>
    </citation>
    <scope>NUCLEOTIDE SEQUENCE [LARGE SCALE GENOMIC DNA]</scope>
    <source>
        <strain evidence="1">Cailab_2021Rc</strain>
        <tissue evidence="1">Muscle</tissue>
    </source>
</reference>
<sequence>MEVYRRSRDINKRKWPFDKARGKNEERVQYMKKKKKAAVVYFRLTSDQLSKAQQSPSKKPPMKFFFNFIMFIYVLSCDGTKQRSYVRVGRKHWTDANDDRSSETKAAAVATTGGRNLPRRLSDAPPPPILVSHTLLRTGKEREQKKTRDDCRYRNDSLTVRLGFVCLRSKDSDSSTRIT</sequence>
<dbReference type="EMBL" id="JBFDAA010000016">
    <property type="protein sequence ID" value="KAL1117345.1"/>
    <property type="molecule type" value="Genomic_DNA"/>
</dbReference>
<evidence type="ECO:0000313" key="2">
    <source>
        <dbReference type="Proteomes" id="UP001558652"/>
    </source>
</evidence>
<name>A0ABD0Y2Y5_9HEMI</name>
<dbReference type="Proteomes" id="UP001558652">
    <property type="component" value="Unassembled WGS sequence"/>
</dbReference>
<dbReference type="AlphaFoldDB" id="A0ABD0Y2Y5"/>
<evidence type="ECO:0000313" key="1">
    <source>
        <dbReference type="EMBL" id="KAL1117345.1"/>
    </source>
</evidence>
<gene>
    <name evidence="1" type="ORF">AAG570_004671</name>
</gene>
<organism evidence="1 2">
    <name type="scientific">Ranatra chinensis</name>
    <dbReference type="NCBI Taxonomy" id="642074"/>
    <lineage>
        <taxon>Eukaryota</taxon>
        <taxon>Metazoa</taxon>
        <taxon>Ecdysozoa</taxon>
        <taxon>Arthropoda</taxon>
        <taxon>Hexapoda</taxon>
        <taxon>Insecta</taxon>
        <taxon>Pterygota</taxon>
        <taxon>Neoptera</taxon>
        <taxon>Paraneoptera</taxon>
        <taxon>Hemiptera</taxon>
        <taxon>Heteroptera</taxon>
        <taxon>Panheteroptera</taxon>
        <taxon>Nepomorpha</taxon>
        <taxon>Nepidae</taxon>
        <taxon>Ranatrinae</taxon>
        <taxon>Ranatra</taxon>
    </lineage>
</organism>